<reference evidence="2" key="1">
    <citation type="journal article" date="2023" name="Plant J.">
        <title>The genome of the king protea, Protea cynaroides.</title>
        <authorList>
            <person name="Chang J."/>
            <person name="Duong T.A."/>
            <person name="Schoeman C."/>
            <person name="Ma X."/>
            <person name="Roodt D."/>
            <person name="Barker N."/>
            <person name="Li Z."/>
            <person name="Van de Peer Y."/>
            <person name="Mizrachi E."/>
        </authorList>
    </citation>
    <scope>NUCLEOTIDE SEQUENCE</scope>
    <source>
        <tissue evidence="2">Young leaves</tissue>
    </source>
</reference>
<feature type="region of interest" description="Disordered" evidence="1">
    <location>
        <begin position="1"/>
        <end position="69"/>
    </location>
</feature>
<accession>A0A9Q0QZ32</accession>
<organism evidence="2 3">
    <name type="scientific">Protea cynaroides</name>
    <dbReference type="NCBI Taxonomy" id="273540"/>
    <lineage>
        <taxon>Eukaryota</taxon>
        <taxon>Viridiplantae</taxon>
        <taxon>Streptophyta</taxon>
        <taxon>Embryophyta</taxon>
        <taxon>Tracheophyta</taxon>
        <taxon>Spermatophyta</taxon>
        <taxon>Magnoliopsida</taxon>
        <taxon>Proteales</taxon>
        <taxon>Proteaceae</taxon>
        <taxon>Protea</taxon>
    </lineage>
</organism>
<sequence>MKNHHHCNLTPLPLIIHTSSTPNSKSHGPPLNKGIKAYRTSLTNRPSSHHHTRHHYNPTEPPSIKKKQNPLNPLLFHKAFTPVIQKNEMKMKIKSLSWAIWVGYSRE</sequence>
<dbReference type="Proteomes" id="UP001141806">
    <property type="component" value="Unassembled WGS sequence"/>
</dbReference>
<evidence type="ECO:0000313" key="3">
    <source>
        <dbReference type="Proteomes" id="UP001141806"/>
    </source>
</evidence>
<feature type="compositionally biased region" description="Basic residues" evidence="1">
    <location>
        <begin position="47"/>
        <end position="56"/>
    </location>
</feature>
<proteinExistence type="predicted"/>
<gene>
    <name evidence="2" type="ORF">NE237_002474</name>
</gene>
<dbReference type="EMBL" id="JAMYWD010000003">
    <property type="protein sequence ID" value="KAJ4977368.1"/>
    <property type="molecule type" value="Genomic_DNA"/>
</dbReference>
<name>A0A9Q0QZ32_9MAGN</name>
<protein>
    <submittedName>
        <fullName evidence="2">Uncharacterized protein</fullName>
    </submittedName>
</protein>
<feature type="compositionally biased region" description="Polar residues" evidence="1">
    <location>
        <begin position="17"/>
        <end position="26"/>
    </location>
</feature>
<evidence type="ECO:0000256" key="1">
    <source>
        <dbReference type="SAM" id="MobiDB-lite"/>
    </source>
</evidence>
<keyword evidence="3" id="KW-1185">Reference proteome</keyword>
<evidence type="ECO:0000313" key="2">
    <source>
        <dbReference type="EMBL" id="KAJ4977368.1"/>
    </source>
</evidence>
<dbReference type="AlphaFoldDB" id="A0A9Q0QZ32"/>
<comment type="caution">
    <text evidence="2">The sequence shown here is derived from an EMBL/GenBank/DDBJ whole genome shotgun (WGS) entry which is preliminary data.</text>
</comment>